<proteinExistence type="predicted"/>
<comment type="caution">
    <text evidence="2">The sequence shown here is derived from an EMBL/GenBank/DDBJ whole genome shotgun (WGS) entry which is preliminary data.</text>
</comment>
<feature type="region of interest" description="Disordered" evidence="1">
    <location>
        <begin position="63"/>
        <end position="115"/>
    </location>
</feature>
<feature type="compositionally biased region" description="Basic and acidic residues" evidence="1">
    <location>
        <begin position="63"/>
        <end position="73"/>
    </location>
</feature>
<reference evidence="2 3" key="2">
    <citation type="submission" date="2019-04" db="EMBL/GenBank/DDBJ databases">
        <title>The genome sequence of big-headed turtle.</title>
        <authorList>
            <person name="Gong S."/>
        </authorList>
    </citation>
    <scope>NUCLEOTIDE SEQUENCE [LARGE SCALE GENOMIC DNA]</scope>
    <source>
        <strain evidence="2">DO16091913</strain>
        <tissue evidence="2">Muscle</tissue>
    </source>
</reference>
<evidence type="ECO:0000256" key="1">
    <source>
        <dbReference type="SAM" id="MobiDB-lite"/>
    </source>
</evidence>
<dbReference type="Proteomes" id="UP000297703">
    <property type="component" value="Unassembled WGS sequence"/>
</dbReference>
<protein>
    <submittedName>
        <fullName evidence="2">Uncharacterized protein</fullName>
    </submittedName>
</protein>
<name>A0A4D9EVU7_9SAUR</name>
<dbReference type="AlphaFoldDB" id="A0A4D9EVU7"/>
<evidence type="ECO:0000313" key="3">
    <source>
        <dbReference type="Proteomes" id="UP000297703"/>
    </source>
</evidence>
<organism evidence="2 3">
    <name type="scientific">Platysternon megacephalum</name>
    <name type="common">big-headed turtle</name>
    <dbReference type="NCBI Taxonomy" id="55544"/>
    <lineage>
        <taxon>Eukaryota</taxon>
        <taxon>Metazoa</taxon>
        <taxon>Chordata</taxon>
        <taxon>Craniata</taxon>
        <taxon>Vertebrata</taxon>
        <taxon>Euteleostomi</taxon>
        <taxon>Archelosauria</taxon>
        <taxon>Testudinata</taxon>
        <taxon>Testudines</taxon>
        <taxon>Cryptodira</taxon>
        <taxon>Durocryptodira</taxon>
        <taxon>Testudinoidea</taxon>
        <taxon>Platysternidae</taxon>
        <taxon>Platysternon</taxon>
    </lineage>
</organism>
<keyword evidence="3" id="KW-1185">Reference proteome</keyword>
<reference evidence="2 3" key="1">
    <citation type="submission" date="2019-04" db="EMBL/GenBank/DDBJ databases">
        <title>Draft genome of the big-headed turtle Platysternon megacephalum.</title>
        <authorList>
            <person name="Gong S."/>
        </authorList>
    </citation>
    <scope>NUCLEOTIDE SEQUENCE [LARGE SCALE GENOMIC DNA]</scope>
    <source>
        <strain evidence="2">DO16091913</strain>
        <tissue evidence="2">Muscle</tissue>
    </source>
</reference>
<evidence type="ECO:0000313" key="2">
    <source>
        <dbReference type="EMBL" id="TFK11248.1"/>
    </source>
</evidence>
<gene>
    <name evidence="2" type="ORF">DR999_PMT05471</name>
</gene>
<dbReference type="OrthoDB" id="9919638at2759"/>
<accession>A0A4D9EVU7</accession>
<sequence length="115" mass="12889">MDTGATAWDTGCAQQTMRATLTHMPRTTTEVTKARTMGFFKSTAAGGAMMARLQEPRTHVESSVVNKHEETQREQQTTHTLSLPPKHPTPTVLSERDRETEGTAESMWWLTLEET</sequence>
<dbReference type="EMBL" id="QXTE01000034">
    <property type="protein sequence ID" value="TFK11248.1"/>
    <property type="molecule type" value="Genomic_DNA"/>
</dbReference>